<evidence type="ECO:0000313" key="3">
    <source>
        <dbReference type="Proteomes" id="UP000031623"/>
    </source>
</evidence>
<proteinExistence type="predicted"/>
<accession>A0A090AKF2</accession>
<dbReference type="AlphaFoldDB" id="A0A090AKF2"/>
<reference evidence="2" key="1">
    <citation type="journal article" date="2014" name="ISME J.">
        <title>Ecophysiology of Thioploca ingrica as revealed by the complete genome sequence supplemented with proteomic evidence.</title>
        <authorList>
            <person name="Kojima H."/>
            <person name="Ogura Y."/>
            <person name="Yamamoto N."/>
            <person name="Togashi T."/>
            <person name="Mori H."/>
            <person name="Watanabe T."/>
            <person name="Nemoto F."/>
            <person name="Kurokawa K."/>
            <person name="Hayashi T."/>
            <person name="Fukui M."/>
        </authorList>
    </citation>
    <scope>NUCLEOTIDE SEQUENCE [LARGE SCALE GENOMIC DNA]</scope>
</reference>
<gene>
    <name evidence="2" type="ORF">THII_1203</name>
</gene>
<organism evidence="2 3">
    <name type="scientific">Thioploca ingrica</name>
    <dbReference type="NCBI Taxonomy" id="40754"/>
    <lineage>
        <taxon>Bacteria</taxon>
        <taxon>Pseudomonadati</taxon>
        <taxon>Pseudomonadota</taxon>
        <taxon>Gammaproteobacteria</taxon>
        <taxon>Thiotrichales</taxon>
        <taxon>Thiotrichaceae</taxon>
        <taxon>Thioploca</taxon>
    </lineage>
</organism>
<feature type="chain" id="PRO_5001852868" evidence="1">
    <location>
        <begin position="22"/>
        <end position="316"/>
    </location>
</feature>
<dbReference type="EMBL" id="AP014633">
    <property type="protein sequence ID" value="BAP55500.1"/>
    <property type="molecule type" value="Genomic_DNA"/>
</dbReference>
<evidence type="ECO:0000313" key="2">
    <source>
        <dbReference type="EMBL" id="BAP55500.1"/>
    </source>
</evidence>
<name>A0A090AKF2_9GAMM</name>
<dbReference type="HOGENOM" id="CLU_879801_0_0_6"/>
<evidence type="ECO:0000256" key="1">
    <source>
        <dbReference type="SAM" id="SignalP"/>
    </source>
</evidence>
<feature type="signal peptide" evidence="1">
    <location>
        <begin position="1"/>
        <end position="21"/>
    </location>
</feature>
<protein>
    <submittedName>
        <fullName evidence="2">Secreted protein</fullName>
    </submittedName>
</protein>
<keyword evidence="3" id="KW-1185">Reference proteome</keyword>
<keyword evidence="1" id="KW-0732">Signal</keyword>
<dbReference type="Proteomes" id="UP000031623">
    <property type="component" value="Chromosome"/>
</dbReference>
<dbReference type="KEGG" id="tig:THII_1203"/>
<sequence length="316" mass="35802">MNKIGLWIILSGWLLSLSALAQEVGWINQFDGQTENYLLKRENKTVPVDLLKLLEVGDQISVTDKQHSIELNLQGGNQTVKVTYENSPFLIEANHQVPAELSELWKWTTKRFDEWHQLLIQKEELKKKQLEQEAKTRGEGSAKSPTMSLLANEKPDVTLQSAYLVAGKRPLYLQWHGGTPPYRVTIKKRLDELLTLTTEQTMITTEAITFDANSPYRVEIIDAKNNAFKGGFRAVNPESLPTHPEALPTNKLPEVVYQTLQAIWLTAQKEGNEEESKWIFEAYQQIAALANQYLPAQLLQQALAQGARLNTRGIRG</sequence>
<dbReference type="OrthoDB" id="8440562at2"/>